<dbReference type="Gene3D" id="3.30.40.10">
    <property type="entry name" value="Zinc/RING finger domain, C3HC4 (zinc finger)"/>
    <property type="match status" value="1"/>
</dbReference>
<dbReference type="InterPro" id="IPR013083">
    <property type="entry name" value="Znf_RING/FYVE/PHD"/>
</dbReference>
<gene>
    <name evidence="3" type="ORF">PAPYR_3448</name>
</gene>
<feature type="compositionally biased region" description="Low complexity" evidence="2">
    <location>
        <begin position="217"/>
        <end position="245"/>
    </location>
</feature>
<sequence>MGCDGGSIPQRPEMVKTKKAPEKKDPVMLAKARWLTCAISGAPLTNEIVADEMGNIFNKEAILERLLSKNLPEKLSHIRRIKDLITLRFDRNRAYDFDRAEATKAIDEINPLFVCPVTGEEANGHHRFVTLFHCGHVISEGAMKHFPEPRCPVCRQPFRPEDVIVLNGNEEDEALLKQRAIQRRLEKKTKRIPAVVPSAQAATATATATATVTATTGAEEGGPAVPVPSSAESVAVAPSPAVADSTKQPRTEAHRGPQPHGPSAAEPKRAAPPGGGRKHSRAESEPEQRPAAIAAVVNAVKEKLAEKARVPANADPAVYRSLFQSSRPPVKENFLYRNQFPAIRPSETE</sequence>
<keyword evidence="4" id="KW-1185">Reference proteome</keyword>
<dbReference type="InterPro" id="IPR006735">
    <property type="entry name" value="Rtf2"/>
</dbReference>
<evidence type="ECO:0000256" key="1">
    <source>
        <dbReference type="ARBA" id="ARBA00009885"/>
    </source>
</evidence>
<comment type="similarity">
    <text evidence="1">Belongs to the rtf2 family.</text>
</comment>
<evidence type="ECO:0000313" key="4">
    <source>
        <dbReference type="Proteomes" id="UP001141327"/>
    </source>
</evidence>
<evidence type="ECO:0008006" key="5">
    <source>
        <dbReference type="Google" id="ProtNLM"/>
    </source>
</evidence>
<dbReference type="InterPro" id="IPR027799">
    <property type="entry name" value="Rtf2_RING-finger"/>
</dbReference>
<dbReference type="Proteomes" id="UP001141327">
    <property type="component" value="Unassembled WGS sequence"/>
</dbReference>
<name>A0ABQ8USB0_9EUKA</name>
<evidence type="ECO:0000313" key="3">
    <source>
        <dbReference type="EMBL" id="KAJ4460415.1"/>
    </source>
</evidence>
<dbReference type="CDD" id="cd16653">
    <property type="entry name" value="RING-like_Rtf2"/>
    <property type="match status" value="1"/>
</dbReference>
<evidence type="ECO:0000256" key="2">
    <source>
        <dbReference type="SAM" id="MobiDB-lite"/>
    </source>
</evidence>
<dbReference type="EMBL" id="JAPMOS010000013">
    <property type="protein sequence ID" value="KAJ4460415.1"/>
    <property type="molecule type" value="Genomic_DNA"/>
</dbReference>
<accession>A0ABQ8USB0</accession>
<proteinExistence type="inferred from homology"/>
<dbReference type="PANTHER" id="PTHR12775">
    <property type="entry name" value="PROTEIN C20ORF43 HOMOLOG"/>
    <property type="match status" value="1"/>
</dbReference>
<feature type="region of interest" description="Disordered" evidence="2">
    <location>
        <begin position="1"/>
        <end position="22"/>
    </location>
</feature>
<protein>
    <recommendedName>
        <fullName evidence="5">Replication termination factor 2</fullName>
    </recommendedName>
</protein>
<dbReference type="Pfam" id="PF04641">
    <property type="entry name" value="Rtf2"/>
    <property type="match status" value="1"/>
</dbReference>
<organism evidence="3 4">
    <name type="scientific">Paratrimastix pyriformis</name>
    <dbReference type="NCBI Taxonomy" id="342808"/>
    <lineage>
        <taxon>Eukaryota</taxon>
        <taxon>Metamonada</taxon>
        <taxon>Preaxostyla</taxon>
        <taxon>Paratrimastigidae</taxon>
        <taxon>Paratrimastix</taxon>
    </lineage>
</organism>
<comment type="caution">
    <text evidence="3">The sequence shown here is derived from an EMBL/GenBank/DDBJ whole genome shotgun (WGS) entry which is preliminary data.</text>
</comment>
<dbReference type="PANTHER" id="PTHR12775:SF0">
    <property type="entry name" value="REPLICATION TERMINATION FACTOR 2"/>
    <property type="match status" value="1"/>
</dbReference>
<dbReference type="SUPFAM" id="SSF57850">
    <property type="entry name" value="RING/U-box"/>
    <property type="match status" value="1"/>
</dbReference>
<feature type="region of interest" description="Disordered" evidence="2">
    <location>
        <begin position="217"/>
        <end position="290"/>
    </location>
</feature>
<reference evidence="3" key="1">
    <citation type="journal article" date="2022" name="bioRxiv">
        <title>Genomics of Preaxostyla Flagellates Illuminates Evolutionary Transitions and the Path Towards Mitochondrial Loss.</title>
        <authorList>
            <person name="Novak L.V.F."/>
            <person name="Treitli S.C."/>
            <person name="Pyrih J."/>
            <person name="Halakuc P."/>
            <person name="Pipaliya S.V."/>
            <person name="Vacek V."/>
            <person name="Brzon O."/>
            <person name="Soukal P."/>
            <person name="Eme L."/>
            <person name="Dacks J.B."/>
            <person name="Karnkowska A."/>
            <person name="Elias M."/>
            <person name="Hampl V."/>
        </authorList>
    </citation>
    <scope>NUCLEOTIDE SEQUENCE</scope>
    <source>
        <strain evidence="3">RCP-MX</strain>
    </source>
</reference>
<feature type="compositionally biased region" description="Basic and acidic residues" evidence="2">
    <location>
        <begin position="13"/>
        <end position="22"/>
    </location>
</feature>